<dbReference type="EMBL" id="JH687553">
    <property type="protein sequence ID" value="EIN04595.1"/>
    <property type="molecule type" value="Genomic_DNA"/>
</dbReference>
<dbReference type="HOGENOM" id="CLU_039848_0_0_1"/>
<dbReference type="GO" id="GO:0016410">
    <property type="term" value="F:N-acyltransferase activity"/>
    <property type="evidence" value="ECO:0007669"/>
    <property type="project" value="TreeGrafter"/>
</dbReference>
<dbReference type="RefSeq" id="XP_007387988.1">
    <property type="nucleotide sequence ID" value="XM_007387926.1"/>
</dbReference>
<gene>
    <name evidence="3" type="ORF">PUNSTDRAFT_55335</name>
</gene>
<dbReference type="eggNOG" id="ENOG502RZMI">
    <property type="taxonomic scope" value="Eukaryota"/>
</dbReference>
<dbReference type="GeneID" id="18883965"/>
<evidence type="ECO:0000259" key="2">
    <source>
        <dbReference type="SMART" id="SM01006"/>
    </source>
</evidence>
<evidence type="ECO:0000256" key="1">
    <source>
        <dbReference type="ARBA" id="ARBA00009893"/>
    </source>
</evidence>
<dbReference type="OMA" id="GQIWNVI"/>
<sequence length="373" mass="42020">MEVILPFEELFVCAGDPGSPEVLTISNDDPNAVDVVCRLHPTRNSDKLPDPSDNTLAARIARAGDTYIWETTASALDLPSIASAVFALFSLHRSQEFIPIILNAASHPKIRDSILKLGLGIPTPGREDGVTLVRSSIWQIPVLGFLPGPSGSDFPLFHVVSNGRRHPLRPPKPEDGSIIYKRYIPHLSKWFELRVVDPKSEKDIALFHEWHNNPRVAAAWGESGPIEHHKTYLNNAEADPHQIPAYGMLDGIPFMYSELYWAYEDNIGPFVGPGQASEWDRGMHILVGDEKYRGPHIVQAWVSSLLHYLFLADSRTQRIVMEPRATNTKVIDYLCKFGGFCVTKHFDFPHKRSALLELTRERFFQLAPFYYDA</sequence>
<dbReference type="SMART" id="SM01006">
    <property type="entry name" value="AlcB"/>
    <property type="match status" value="1"/>
</dbReference>
<protein>
    <recommendedName>
        <fullName evidence="2">Acyltransferase MbtK/IucB-like conserved domain-containing protein</fullName>
    </recommendedName>
</protein>
<evidence type="ECO:0000313" key="3">
    <source>
        <dbReference type="EMBL" id="EIN04595.1"/>
    </source>
</evidence>
<dbReference type="GO" id="GO:0019290">
    <property type="term" value="P:siderophore biosynthetic process"/>
    <property type="evidence" value="ECO:0007669"/>
    <property type="project" value="InterPro"/>
</dbReference>
<comment type="similarity">
    <text evidence="1">Belongs to the lysine N-acyltransferase MbtK family.</text>
</comment>
<organism evidence="3 4">
    <name type="scientific">Punctularia strigosozonata (strain HHB-11173)</name>
    <name type="common">White-rot fungus</name>
    <dbReference type="NCBI Taxonomy" id="741275"/>
    <lineage>
        <taxon>Eukaryota</taxon>
        <taxon>Fungi</taxon>
        <taxon>Dikarya</taxon>
        <taxon>Basidiomycota</taxon>
        <taxon>Agaricomycotina</taxon>
        <taxon>Agaricomycetes</taxon>
        <taxon>Corticiales</taxon>
        <taxon>Punctulariaceae</taxon>
        <taxon>Punctularia</taxon>
    </lineage>
</organism>
<dbReference type="Pfam" id="PF13523">
    <property type="entry name" value="Acetyltransf_8"/>
    <property type="match status" value="1"/>
</dbReference>
<reference evidence="4" key="1">
    <citation type="journal article" date="2012" name="Science">
        <title>The Paleozoic origin of enzymatic lignin decomposition reconstructed from 31 fungal genomes.</title>
        <authorList>
            <person name="Floudas D."/>
            <person name="Binder M."/>
            <person name="Riley R."/>
            <person name="Barry K."/>
            <person name="Blanchette R.A."/>
            <person name="Henrissat B."/>
            <person name="Martinez A.T."/>
            <person name="Otillar R."/>
            <person name="Spatafora J.W."/>
            <person name="Yadav J.S."/>
            <person name="Aerts A."/>
            <person name="Benoit I."/>
            <person name="Boyd A."/>
            <person name="Carlson A."/>
            <person name="Copeland A."/>
            <person name="Coutinho P.M."/>
            <person name="de Vries R.P."/>
            <person name="Ferreira P."/>
            <person name="Findley K."/>
            <person name="Foster B."/>
            <person name="Gaskell J."/>
            <person name="Glotzer D."/>
            <person name="Gorecki P."/>
            <person name="Heitman J."/>
            <person name="Hesse C."/>
            <person name="Hori C."/>
            <person name="Igarashi K."/>
            <person name="Jurgens J.A."/>
            <person name="Kallen N."/>
            <person name="Kersten P."/>
            <person name="Kohler A."/>
            <person name="Kuees U."/>
            <person name="Kumar T.K.A."/>
            <person name="Kuo A."/>
            <person name="LaButti K."/>
            <person name="Larrondo L.F."/>
            <person name="Lindquist E."/>
            <person name="Ling A."/>
            <person name="Lombard V."/>
            <person name="Lucas S."/>
            <person name="Lundell T."/>
            <person name="Martin R."/>
            <person name="McLaughlin D.J."/>
            <person name="Morgenstern I."/>
            <person name="Morin E."/>
            <person name="Murat C."/>
            <person name="Nagy L.G."/>
            <person name="Nolan M."/>
            <person name="Ohm R.A."/>
            <person name="Patyshakuliyeva A."/>
            <person name="Rokas A."/>
            <person name="Ruiz-Duenas F.J."/>
            <person name="Sabat G."/>
            <person name="Salamov A."/>
            <person name="Samejima M."/>
            <person name="Schmutz J."/>
            <person name="Slot J.C."/>
            <person name="St John F."/>
            <person name="Stenlid J."/>
            <person name="Sun H."/>
            <person name="Sun S."/>
            <person name="Syed K."/>
            <person name="Tsang A."/>
            <person name="Wiebenga A."/>
            <person name="Young D."/>
            <person name="Pisabarro A."/>
            <person name="Eastwood D.C."/>
            <person name="Martin F."/>
            <person name="Cullen D."/>
            <person name="Grigoriev I.V."/>
            <person name="Hibbett D.S."/>
        </authorList>
    </citation>
    <scope>NUCLEOTIDE SEQUENCE [LARGE SCALE GENOMIC DNA]</scope>
    <source>
        <strain evidence="4">HHB-11173 SS5</strain>
    </source>
</reference>
<accession>R7S2H3</accession>
<dbReference type="InterPro" id="IPR016181">
    <property type="entry name" value="Acyl_CoA_acyltransferase"/>
</dbReference>
<dbReference type="SUPFAM" id="SSF55729">
    <property type="entry name" value="Acyl-CoA N-acyltransferases (Nat)"/>
    <property type="match status" value="1"/>
</dbReference>
<evidence type="ECO:0000313" key="4">
    <source>
        <dbReference type="Proteomes" id="UP000054196"/>
    </source>
</evidence>
<proteinExistence type="inferred from homology"/>
<dbReference type="Gene3D" id="3.40.630.30">
    <property type="match status" value="1"/>
</dbReference>
<feature type="domain" description="Acyltransferase MbtK/IucB-like conserved" evidence="2">
    <location>
        <begin position="194"/>
        <end position="243"/>
    </location>
</feature>
<dbReference type="Proteomes" id="UP000054196">
    <property type="component" value="Unassembled WGS sequence"/>
</dbReference>
<dbReference type="AlphaFoldDB" id="R7S2H3"/>
<dbReference type="KEGG" id="psq:PUNSTDRAFT_55335"/>
<dbReference type="InterPro" id="IPR019432">
    <property type="entry name" value="Acyltransferase_MbtK/IucB-like"/>
</dbReference>
<dbReference type="OrthoDB" id="4250781at2759"/>
<keyword evidence="4" id="KW-1185">Reference proteome</keyword>
<name>R7S2H3_PUNST</name>
<dbReference type="PANTHER" id="PTHR31438:SF1">
    <property type="entry name" value="LYSINE N-ACYLTRANSFERASE C17G9.06C-RELATED"/>
    <property type="match status" value="1"/>
</dbReference>
<dbReference type="PANTHER" id="PTHR31438">
    <property type="entry name" value="LYSINE N-ACYLTRANSFERASE C17G9.06C-RELATED"/>
    <property type="match status" value="1"/>
</dbReference>